<dbReference type="EMBL" id="AP026802">
    <property type="protein sequence ID" value="BDR59309.1"/>
    <property type="molecule type" value="Genomic_DNA"/>
</dbReference>
<dbReference type="PANTHER" id="PTHR43479:SF11">
    <property type="entry name" value="ACREF_ENVCD OPERON REPRESSOR-RELATED"/>
    <property type="match status" value="1"/>
</dbReference>
<name>A0AAU9CZ86_9LACO</name>
<gene>
    <name evidence="4" type="ORF">XA3_17500</name>
</gene>
<reference evidence="4 5" key="1">
    <citation type="journal article" date="2023" name="Microbiol. Spectr.">
        <title>Symbiosis of Carpenter Bees with Uncharacterized Lactic Acid Bacteria Showing NAD Auxotrophy.</title>
        <authorList>
            <person name="Kawasaki S."/>
            <person name="Ozawa K."/>
            <person name="Mori T."/>
            <person name="Yamamoto A."/>
            <person name="Ito M."/>
            <person name="Ohkuma M."/>
            <person name="Sakamoto M."/>
            <person name="Matsutani M."/>
        </authorList>
    </citation>
    <scope>NUCLEOTIDE SEQUENCE [LARGE SCALE GENOMIC DNA]</scope>
    <source>
        <strain evidence="4 5">XA3</strain>
    </source>
</reference>
<evidence type="ECO:0000259" key="3">
    <source>
        <dbReference type="PROSITE" id="PS50977"/>
    </source>
</evidence>
<dbReference type="KEGG" id="xap:XA3_17500"/>
<proteinExistence type="predicted"/>
<dbReference type="PANTHER" id="PTHR43479">
    <property type="entry name" value="ACREF/ENVCD OPERON REPRESSOR-RELATED"/>
    <property type="match status" value="1"/>
</dbReference>
<dbReference type="InterPro" id="IPR001647">
    <property type="entry name" value="HTH_TetR"/>
</dbReference>
<dbReference type="Pfam" id="PF00440">
    <property type="entry name" value="TetR_N"/>
    <property type="match status" value="1"/>
</dbReference>
<evidence type="ECO:0000256" key="2">
    <source>
        <dbReference type="PROSITE-ProRule" id="PRU00335"/>
    </source>
</evidence>
<keyword evidence="1 2" id="KW-0238">DNA-binding</keyword>
<dbReference type="PRINTS" id="PR00455">
    <property type="entry name" value="HTHTETR"/>
</dbReference>
<dbReference type="InterPro" id="IPR050624">
    <property type="entry name" value="HTH-type_Tx_Regulator"/>
</dbReference>
<sequence length="215" mass="25027">MENKLATNLNYWYNTDEMPASKQKVLASAIKLFSTKGYDKTSTNEISQDADVSQAIIFKYFHSKAELLNSILSPVIKQLIPTYADQFLNSLRETKLSADHVEEGIYYLISERFYFMYRNSEIIIILISQALTNEDVKAAALSSLSKKQDKLMRLMWHKYKDLTGSKDKEAFQNFVSLIVTQVMSYFFLVTKIAPNDRYDFEKDLRRFARNVYLTL</sequence>
<dbReference type="Gene3D" id="1.10.357.10">
    <property type="entry name" value="Tetracycline Repressor, domain 2"/>
    <property type="match status" value="1"/>
</dbReference>
<dbReference type="InterPro" id="IPR023772">
    <property type="entry name" value="DNA-bd_HTH_TetR-type_CS"/>
</dbReference>
<dbReference type="PROSITE" id="PS01081">
    <property type="entry name" value="HTH_TETR_1"/>
    <property type="match status" value="1"/>
</dbReference>
<dbReference type="InterPro" id="IPR009057">
    <property type="entry name" value="Homeodomain-like_sf"/>
</dbReference>
<feature type="domain" description="HTH tetR-type" evidence="3">
    <location>
        <begin position="19"/>
        <end position="79"/>
    </location>
</feature>
<keyword evidence="5" id="KW-1185">Reference proteome</keyword>
<dbReference type="RefSeq" id="WP_317635112.1">
    <property type="nucleotide sequence ID" value="NZ_AP026802.1"/>
</dbReference>
<dbReference type="Proteomes" id="UP001321861">
    <property type="component" value="Chromosome"/>
</dbReference>
<evidence type="ECO:0000256" key="1">
    <source>
        <dbReference type="ARBA" id="ARBA00023125"/>
    </source>
</evidence>
<evidence type="ECO:0000313" key="4">
    <source>
        <dbReference type="EMBL" id="BDR59309.1"/>
    </source>
</evidence>
<dbReference type="SUPFAM" id="SSF46689">
    <property type="entry name" value="Homeodomain-like"/>
    <property type="match status" value="1"/>
</dbReference>
<dbReference type="AlphaFoldDB" id="A0AAU9CZ86"/>
<protein>
    <recommendedName>
        <fullName evidence="3">HTH tetR-type domain-containing protein</fullName>
    </recommendedName>
</protein>
<evidence type="ECO:0000313" key="5">
    <source>
        <dbReference type="Proteomes" id="UP001321861"/>
    </source>
</evidence>
<dbReference type="PROSITE" id="PS50977">
    <property type="entry name" value="HTH_TETR_2"/>
    <property type="match status" value="1"/>
</dbReference>
<feature type="DNA-binding region" description="H-T-H motif" evidence="2">
    <location>
        <begin position="42"/>
        <end position="61"/>
    </location>
</feature>
<accession>A0AAU9CZ86</accession>
<dbReference type="GO" id="GO:0003677">
    <property type="term" value="F:DNA binding"/>
    <property type="evidence" value="ECO:0007669"/>
    <property type="project" value="UniProtKB-UniRule"/>
</dbReference>
<organism evidence="4 5">
    <name type="scientific">Xylocopilactobacillus apicola</name>
    <dbReference type="NCBI Taxonomy" id="2932184"/>
    <lineage>
        <taxon>Bacteria</taxon>
        <taxon>Bacillati</taxon>
        <taxon>Bacillota</taxon>
        <taxon>Bacilli</taxon>
        <taxon>Lactobacillales</taxon>
        <taxon>Lactobacillaceae</taxon>
        <taxon>Xylocopilactobacillus</taxon>
    </lineage>
</organism>